<reference evidence="11" key="2">
    <citation type="submission" date="2006-02" db="EMBL/GenBank/DDBJ databases">
        <title>Genomics of Multi-Drug Resistance in Acinetobacter baumannii.</title>
        <authorList>
            <person name="Fournier P.E."/>
            <person name="Vallenet D."/>
            <person name="Barbe V."/>
            <person name="Audic S."/>
            <person name="Ogata H."/>
            <person name="Poirel L."/>
            <person name="Richet H."/>
            <person name="Robert C."/>
            <person name="Mangenot S."/>
            <person name="Abergel C."/>
            <person name="Nordmann P."/>
            <person name="Weissenbach J."/>
            <person name="Raoult D.and.Claverie.J.M."/>
        </authorList>
    </citation>
    <scope>NUCLEOTIDE SEQUENCE</scope>
    <source>
        <strain evidence="11">AYE</strain>
    </source>
</reference>
<dbReference type="AlphaFoldDB" id="Q2FD53"/>
<dbReference type="GO" id="GO:0005886">
    <property type="term" value="C:plasma membrane"/>
    <property type="evidence" value="ECO:0007669"/>
    <property type="project" value="UniProtKB-SubCell"/>
</dbReference>
<dbReference type="FunFam" id="1.10.3730.20:FF:000001">
    <property type="entry name" value="Quaternary ammonium compound resistance transporter SugE"/>
    <property type="match status" value="1"/>
</dbReference>
<feature type="transmembrane region" description="Helical" evidence="10">
    <location>
        <begin position="60"/>
        <end position="81"/>
    </location>
</feature>
<keyword evidence="3" id="KW-1003">Cell membrane</keyword>
<keyword evidence="2" id="KW-0813">Transport</keyword>
<dbReference type="GO" id="GO:1990961">
    <property type="term" value="P:xenobiotic detoxification by transmembrane export across the plasma membrane"/>
    <property type="evidence" value="ECO:0007669"/>
    <property type="project" value="UniProtKB-ARBA"/>
</dbReference>
<accession>Q2FD53</accession>
<dbReference type="PANTHER" id="PTHR30561:SF0">
    <property type="entry name" value="GUANIDINIUM EXPORTER"/>
    <property type="match status" value="1"/>
</dbReference>
<dbReference type="InterPro" id="IPR045324">
    <property type="entry name" value="Small_multidrug_res"/>
</dbReference>
<reference evidence="11" key="1">
    <citation type="submission" date="2005-08" db="EMBL/GenBank/DDBJ databases">
        <authorList>
            <person name="Genoscope"/>
        </authorList>
    </citation>
    <scope>NUCLEOTIDE SEQUENCE</scope>
    <source>
        <strain evidence="11">AYE</strain>
    </source>
</reference>
<evidence type="ECO:0000256" key="7">
    <source>
        <dbReference type="ARBA" id="ARBA00038151"/>
    </source>
</evidence>
<proteinExistence type="inferred from homology"/>
<dbReference type="EMBL" id="CT025829">
    <property type="protein sequence ID" value="CAJ77826.1"/>
    <property type="molecule type" value="Genomic_DNA"/>
</dbReference>
<sequence length="109" mass="11754">MNVMAWAILILAGVFEVIWAYSMKMSEGFTRLTPSIITVVFMILSVVLLSISMKTLPLGTAYTVWTGIGAIGSFLVGIFFLHEPIGAMRMIAAVLIVSGLVLMKISSPS</sequence>
<keyword evidence="6 10" id="KW-0472">Membrane</keyword>
<evidence type="ECO:0000256" key="1">
    <source>
        <dbReference type="ARBA" id="ARBA00004651"/>
    </source>
</evidence>
<evidence type="ECO:0000256" key="8">
    <source>
        <dbReference type="ARBA" id="ARBA00039168"/>
    </source>
</evidence>
<dbReference type="SUPFAM" id="SSF103481">
    <property type="entry name" value="Multidrug resistance efflux transporter EmrE"/>
    <property type="match status" value="1"/>
</dbReference>
<keyword evidence="5 10" id="KW-1133">Transmembrane helix</keyword>
<feature type="transmembrane region" description="Helical" evidence="10">
    <location>
        <begin position="36"/>
        <end position="53"/>
    </location>
</feature>
<organism evidence="11">
    <name type="scientific">Acinetobacter baumannii</name>
    <dbReference type="NCBI Taxonomy" id="470"/>
    <lineage>
        <taxon>Bacteria</taxon>
        <taxon>Pseudomonadati</taxon>
        <taxon>Pseudomonadota</taxon>
        <taxon>Gammaproteobacteria</taxon>
        <taxon>Moraxellales</taxon>
        <taxon>Moraxellaceae</taxon>
        <taxon>Acinetobacter</taxon>
        <taxon>Acinetobacter calcoaceticus/baumannii complex</taxon>
    </lineage>
</organism>
<evidence type="ECO:0000256" key="6">
    <source>
        <dbReference type="ARBA" id="ARBA00023136"/>
    </source>
</evidence>
<name>Q2FD53_ACIBA</name>
<dbReference type="InterPro" id="IPR037185">
    <property type="entry name" value="EmrE-like"/>
</dbReference>
<evidence type="ECO:0000256" key="4">
    <source>
        <dbReference type="ARBA" id="ARBA00022692"/>
    </source>
</evidence>
<evidence type="ECO:0000256" key="10">
    <source>
        <dbReference type="SAM" id="Phobius"/>
    </source>
</evidence>
<dbReference type="GO" id="GO:0022857">
    <property type="term" value="F:transmembrane transporter activity"/>
    <property type="evidence" value="ECO:0007669"/>
    <property type="project" value="InterPro"/>
</dbReference>
<feature type="transmembrane region" description="Helical" evidence="10">
    <location>
        <begin position="87"/>
        <end position="105"/>
    </location>
</feature>
<dbReference type="PANTHER" id="PTHR30561">
    <property type="entry name" value="SMR FAMILY PROTON-DEPENDENT DRUG EFFLUX TRANSPORTER SUGE"/>
    <property type="match status" value="1"/>
</dbReference>
<dbReference type="InterPro" id="IPR000390">
    <property type="entry name" value="Small_drug/metabolite_transptr"/>
</dbReference>
<evidence type="ECO:0000313" key="11">
    <source>
        <dbReference type="EMBL" id="CAJ77826.1"/>
    </source>
</evidence>
<dbReference type="Gene3D" id="1.10.3730.20">
    <property type="match status" value="1"/>
</dbReference>
<comment type="similarity">
    <text evidence="7">Belongs to the drug/metabolite transporter (DMT) superfamily. Small multidrug resistance (SMR) (TC 2.A.7.1) family. Gdx/SugE subfamily.</text>
</comment>
<evidence type="ECO:0000256" key="9">
    <source>
        <dbReference type="RuleBase" id="RU003942"/>
    </source>
</evidence>
<keyword evidence="4 9" id="KW-0812">Transmembrane</keyword>
<evidence type="ECO:0000256" key="2">
    <source>
        <dbReference type="ARBA" id="ARBA00022448"/>
    </source>
</evidence>
<evidence type="ECO:0000256" key="3">
    <source>
        <dbReference type="ARBA" id="ARBA00022475"/>
    </source>
</evidence>
<comment type="subcellular location">
    <subcellularLocation>
        <location evidence="1 9">Cell membrane</location>
        <topology evidence="1 9">Multi-pass membrane protein</topology>
    </subcellularLocation>
</comment>
<dbReference type="Pfam" id="PF00893">
    <property type="entry name" value="Multi_Drug_Res"/>
    <property type="match status" value="1"/>
</dbReference>
<protein>
    <recommendedName>
        <fullName evidence="8">Guanidinium exporter</fullName>
    </recommendedName>
</protein>
<evidence type="ECO:0000256" key="5">
    <source>
        <dbReference type="ARBA" id="ARBA00022989"/>
    </source>
</evidence>
<gene>
    <name evidence="11" type="ORF">6_165</name>
</gene>